<dbReference type="InterPro" id="IPR001173">
    <property type="entry name" value="Glyco_trans_2-like"/>
</dbReference>
<protein>
    <submittedName>
        <fullName evidence="3">Glycosyltransferase family 2 protein</fullName>
    </submittedName>
</protein>
<name>A0ABU5HI36_9BACT</name>
<feature type="domain" description="Glycosyltransferase 2-like" evidence="2">
    <location>
        <begin position="340"/>
        <end position="487"/>
    </location>
</feature>
<evidence type="ECO:0000313" key="4">
    <source>
        <dbReference type="Proteomes" id="UP001291309"/>
    </source>
</evidence>
<proteinExistence type="predicted"/>
<dbReference type="InterPro" id="IPR029044">
    <property type="entry name" value="Nucleotide-diphossugar_trans"/>
</dbReference>
<gene>
    <name evidence="3" type="ORF">SYV04_42485</name>
</gene>
<feature type="region of interest" description="Disordered" evidence="1">
    <location>
        <begin position="1"/>
        <end position="34"/>
    </location>
</feature>
<dbReference type="RefSeq" id="WP_321551843.1">
    <property type="nucleotide sequence ID" value="NZ_JAXIVS010000028.1"/>
</dbReference>
<dbReference type="EMBL" id="JAXIVS010000028">
    <property type="protein sequence ID" value="MDY7233132.1"/>
    <property type="molecule type" value="Genomic_DNA"/>
</dbReference>
<comment type="caution">
    <text evidence="3">The sequence shown here is derived from an EMBL/GenBank/DDBJ whole genome shotgun (WGS) entry which is preliminary data.</text>
</comment>
<dbReference type="Gene3D" id="3.90.550.10">
    <property type="entry name" value="Spore Coat Polysaccharide Biosynthesis Protein SpsA, Chain A"/>
    <property type="match status" value="2"/>
</dbReference>
<dbReference type="CDD" id="cd04186">
    <property type="entry name" value="GT_2_like_c"/>
    <property type="match status" value="1"/>
</dbReference>
<keyword evidence="4" id="KW-1185">Reference proteome</keyword>
<dbReference type="SUPFAM" id="SSF53448">
    <property type="entry name" value="Nucleotide-diphospho-sugar transferases"/>
    <property type="match status" value="2"/>
</dbReference>
<feature type="domain" description="Glycosyltransferase 2-like" evidence="2">
    <location>
        <begin position="574"/>
        <end position="752"/>
    </location>
</feature>
<evidence type="ECO:0000313" key="3">
    <source>
        <dbReference type="EMBL" id="MDY7233132.1"/>
    </source>
</evidence>
<dbReference type="PANTHER" id="PTHR43179">
    <property type="entry name" value="RHAMNOSYLTRANSFERASE WBBL"/>
    <property type="match status" value="1"/>
</dbReference>
<evidence type="ECO:0000256" key="1">
    <source>
        <dbReference type="SAM" id="MobiDB-lite"/>
    </source>
</evidence>
<dbReference type="PANTHER" id="PTHR43179:SF7">
    <property type="entry name" value="RHAMNOSYLTRANSFERASE WBBL"/>
    <property type="match status" value="1"/>
</dbReference>
<dbReference type="Pfam" id="PF00535">
    <property type="entry name" value="Glycos_transf_2"/>
    <property type="match status" value="2"/>
</dbReference>
<organism evidence="3 4">
    <name type="scientific">Hyalangium rubrum</name>
    <dbReference type="NCBI Taxonomy" id="3103134"/>
    <lineage>
        <taxon>Bacteria</taxon>
        <taxon>Pseudomonadati</taxon>
        <taxon>Myxococcota</taxon>
        <taxon>Myxococcia</taxon>
        <taxon>Myxococcales</taxon>
        <taxon>Cystobacterineae</taxon>
        <taxon>Archangiaceae</taxon>
        <taxon>Hyalangium</taxon>
    </lineage>
</organism>
<reference evidence="3 4" key="1">
    <citation type="submission" date="2023-12" db="EMBL/GenBank/DDBJ databases">
        <title>the genome sequence of Hyalangium sp. s54d21.</title>
        <authorList>
            <person name="Zhang X."/>
        </authorList>
    </citation>
    <scope>NUCLEOTIDE SEQUENCE [LARGE SCALE GENOMIC DNA]</scope>
    <source>
        <strain evidence="4">s54d21</strain>
    </source>
</reference>
<dbReference type="Proteomes" id="UP001291309">
    <property type="component" value="Unassembled WGS sequence"/>
</dbReference>
<accession>A0ABU5HI36</accession>
<sequence>MREPSQRPANGASPGLTIMEGGSNERGSLPPPSIESAADLAERAGAQFLLVDELRRSDATAAELAGPERILREMLRELRLRAPRGSASFIPGPRPFPLYSNILGEVERRFVARGGSRGYRRMLRAARPFQMELLRTQFRFNEQLTSILVEPERYTGTDSEAVQSQLRQLLEPLADPTAWLHQSHRKAAVAKAVGLLKRSGVAGLSKLLRPALERMRSWNHIAIEALLAGTGDSMPTRAQAQEFVRRLEAVADPCPPELNLPELWRETLAPQRDFTREATRALARHLAILPPFSDVEYRQWCAMFEPARMLTAARAVRQLRQLPSFSVLVGARELNLAHWRECIGSLLAQSYELWELCVAGPEHALEQLRGTLPPEWTADSRLRFIPSAASASHGAALNLAAKTARGEALVFIDPADRLAPHALAEMALALDAQPEARMVYSDEDRLDGGGNRCRPFFKPDWSRDMQRACDYASRLLVMRRKAFEELGGIQEGFDGAELYELVLRASESSTPAAHVTTVLYHRRETPRAFHFVNAAAHVALTQHLSRCGEEAEVQVTRTGTLRVRPQVKGSPRVSIIVPFKDKPELLQQLWSTFSAQTRWENWQLILVSNNSVDPRTHALLEELEDPRILKLTWNHPFNYSAINNFAARYAKGELLLFLNNDIEIIEEGWLEELIAQAQRPEVGVVGPMLLFPNRSIQHAGVVLGPGGFATHAFWRGRPDEEWTPFGRADCIRDFLAVTGACMMMRREVFEQVGGYDERMIVSGSDVELALRVVGRGLRCVYTPHACLVHHESATRRFHAIPDRDAWLSYSAFRPWTRRGDPFYNPNLTFATMDSSLRTDERTAESLAVQMLAWELPATQALLGPR</sequence>
<evidence type="ECO:0000259" key="2">
    <source>
        <dbReference type="Pfam" id="PF00535"/>
    </source>
</evidence>